<dbReference type="InterPro" id="IPR056739">
    <property type="entry name" value="NfeD_membrane"/>
</dbReference>
<reference evidence="10 11" key="1">
    <citation type="submission" date="2015-03" db="EMBL/GenBank/DDBJ databases">
        <title>Draft genome sequences of two protease-producing strains of Arsukibacterium isolated from two cold and alkaline environments.</title>
        <authorList>
            <person name="Lylloff J.E."/>
            <person name="Skov L.B."/>
            <person name="Jepsen M."/>
            <person name="Hallin P.F."/>
            <person name="Sorensen S.J."/>
            <person name="Stougaard P."/>
            <person name="Glaring M.A."/>
        </authorList>
    </citation>
    <scope>NUCLEOTIDE SEQUENCE [LARGE SCALE GENOMIC DNA]</scope>
    <source>
        <strain evidence="10 11">GCM72</strain>
    </source>
</reference>
<evidence type="ECO:0000259" key="8">
    <source>
        <dbReference type="Pfam" id="PF24961"/>
    </source>
</evidence>
<dbReference type="RefSeq" id="WP_046556733.1">
    <property type="nucleotide sequence ID" value="NZ_LAHO01000004.1"/>
</dbReference>
<keyword evidence="11" id="KW-1185">Reference proteome</keyword>
<evidence type="ECO:0000256" key="6">
    <source>
        <dbReference type="SAM" id="SignalP"/>
    </source>
</evidence>
<evidence type="ECO:0000259" key="7">
    <source>
        <dbReference type="Pfam" id="PF01957"/>
    </source>
</evidence>
<feature type="domain" description="NfeD1b N-terminal" evidence="9">
    <location>
        <begin position="24"/>
        <end position="189"/>
    </location>
</feature>
<comment type="caution">
    <text evidence="10">The sequence shown here is derived from an EMBL/GenBank/DDBJ whole genome shotgun (WGS) entry which is preliminary data.</text>
</comment>
<dbReference type="SUPFAM" id="SSF52096">
    <property type="entry name" value="ClpP/crotonase"/>
    <property type="match status" value="1"/>
</dbReference>
<dbReference type="EMBL" id="LAHO01000004">
    <property type="protein sequence ID" value="KKO46292.1"/>
    <property type="molecule type" value="Genomic_DNA"/>
</dbReference>
<dbReference type="InterPro" id="IPR029045">
    <property type="entry name" value="ClpP/crotonase-like_dom_sf"/>
</dbReference>
<dbReference type="PATRIC" id="fig|336831.14.peg.2908"/>
<comment type="subcellular location">
    <subcellularLocation>
        <location evidence="1">Membrane</location>
        <topology evidence="1">Multi-pass membrane protein</topology>
    </subcellularLocation>
</comment>
<dbReference type="InterPro" id="IPR052165">
    <property type="entry name" value="Membrane_assoc_protease"/>
</dbReference>
<evidence type="ECO:0000256" key="5">
    <source>
        <dbReference type="SAM" id="Phobius"/>
    </source>
</evidence>
<feature type="domain" description="NfeD integral membrane" evidence="8">
    <location>
        <begin position="247"/>
        <end position="363"/>
    </location>
</feature>
<feature type="transmembrane region" description="Helical" evidence="5">
    <location>
        <begin position="341"/>
        <end position="368"/>
    </location>
</feature>
<dbReference type="SUPFAM" id="SSF141322">
    <property type="entry name" value="NfeD domain-like"/>
    <property type="match status" value="1"/>
</dbReference>
<dbReference type="AlphaFoldDB" id="A0A0M2V625"/>
<dbReference type="Gene3D" id="3.90.226.10">
    <property type="entry name" value="2-enoyl-CoA Hydratase, Chain A, domain 1"/>
    <property type="match status" value="1"/>
</dbReference>
<sequence length="441" mass="46460">MLRLALIMLFIMLMPAPASASSVVNVLRVEGAIGPGISDYLTRAIDSSNAQQPQPSLILITLDTPGGLAASVRDINQAILASPIPVACLVYPQGARAASAGTYLLYACHIAAMASATSLGAATPVPIAGPAQAPSDADKPQGPAAMEKKVLNDSVAYIRSLAQLRHRNAEWAEQAVREAATLTASEALAQQVIDFIADTPHALVARLDGYVLPFAPGQGPLVLENAQLVDQSPDWRTRFITTITDPNVAYILMLLGIYGLLLEFYSPGIGVAGVVGAICLLLALFAFQLLPVNYAGFGLLLLGIGLLLAESLLPSFGILGFGGLVAFVLGSIFLLDSDLEAFQIAWPVLLSVTLFSSAFLVLMLGYIWRKRKMATVSGIEAIIGAQAEVLDGFPGTGRVLLQGECWQARCAMPLQPGQTARVTALDGLVLQLASEKEQTDE</sequence>
<evidence type="ECO:0000256" key="4">
    <source>
        <dbReference type="ARBA" id="ARBA00023136"/>
    </source>
</evidence>
<evidence type="ECO:0000313" key="11">
    <source>
        <dbReference type="Proteomes" id="UP000034228"/>
    </source>
</evidence>
<evidence type="ECO:0000256" key="3">
    <source>
        <dbReference type="ARBA" id="ARBA00022989"/>
    </source>
</evidence>
<protein>
    <submittedName>
        <fullName evidence="10">Serine protease</fullName>
    </submittedName>
</protein>
<organism evidence="10 11">
    <name type="scientific">Arsukibacterium ikkense</name>
    <dbReference type="NCBI Taxonomy" id="336831"/>
    <lineage>
        <taxon>Bacteria</taxon>
        <taxon>Pseudomonadati</taxon>
        <taxon>Pseudomonadota</taxon>
        <taxon>Gammaproteobacteria</taxon>
        <taxon>Chromatiales</taxon>
        <taxon>Chromatiaceae</taxon>
        <taxon>Arsukibacterium</taxon>
    </lineage>
</organism>
<feature type="chain" id="PRO_5005644559" evidence="6">
    <location>
        <begin position="21"/>
        <end position="441"/>
    </location>
</feature>
<accession>A0A0M2V625</accession>
<dbReference type="Pfam" id="PF25145">
    <property type="entry name" value="NfeD1b_N"/>
    <property type="match status" value="1"/>
</dbReference>
<keyword evidence="4 5" id="KW-0472">Membrane</keyword>
<dbReference type="GO" id="GO:0008233">
    <property type="term" value="F:peptidase activity"/>
    <property type="evidence" value="ECO:0007669"/>
    <property type="project" value="UniProtKB-KW"/>
</dbReference>
<feature type="transmembrane region" description="Helical" evidence="5">
    <location>
        <begin position="248"/>
        <end position="265"/>
    </location>
</feature>
<dbReference type="Pfam" id="PF01957">
    <property type="entry name" value="NfeD"/>
    <property type="match status" value="1"/>
</dbReference>
<dbReference type="PANTHER" id="PTHR33507:SF4">
    <property type="entry name" value="NODULATION COMPETITIVENESS PROTEIN NFED"/>
    <property type="match status" value="1"/>
</dbReference>
<dbReference type="Proteomes" id="UP000034228">
    <property type="component" value="Unassembled WGS sequence"/>
</dbReference>
<keyword evidence="10" id="KW-0645">Protease</keyword>
<keyword evidence="10" id="KW-0378">Hydrolase</keyword>
<evidence type="ECO:0000313" key="10">
    <source>
        <dbReference type="EMBL" id="KKO46292.1"/>
    </source>
</evidence>
<name>A0A0M2V625_9GAMM</name>
<dbReference type="STRING" id="336831.WG68_05840"/>
<dbReference type="PANTHER" id="PTHR33507">
    <property type="entry name" value="INNER MEMBRANE PROTEIN YBBJ"/>
    <property type="match status" value="1"/>
</dbReference>
<feature type="signal peptide" evidence="6">
    <location>
        <begin position="1"/>
        <end position="20"/>
    </location>
</feature>
<dbReference type="Gene3D" id="2.40.50.140">
    <property type="entry name" value="Nucleic acid-binding proteins"/>
    <property type="match status" value="1"/>
</dbReference>
<feature type="transmembrane region" description="Helical" evidence="5">
    <location>
        <begin position="293"/>
        <end position="309"/>
    </location>
</feature>
<keyword evidence="6" id="KW-0732">Signal</keyword>
<keyword evidence="3 5" id="KW-1133">Transmembrane helix</keyword>
<dbReference type="CDD" id="cd07020">
    <property type="entry name" value="Clp_protease_NfeD_1"/>
    <property type="match status" value="1"/>
</dbReference>
<dbReference type="GO" id="GO:0016020">
    <property type="term" value="C:membrane"/>
    <property type="evidence" value="ECO:0007669"/>
    <property type="project" value="UniProtKB-SubCell"/>
</dbReference>
<proteinExistence type="predicted"/>
<evidence type="ECO:0000256" key="1">
    <source>
        <dbReference type="ARBA" id="ARBA00004141"/>
    </source>
</evidence>
<dbReference type="InterPro" id="IPR012340">
    <property type="entry name" value="NA-bd_OB-fold"/>
</dbReference>
<dbReference type="InterPro" id="IPR056738">
    <property type="entry name" value="NfeD1b_N"/>
</dbReference>
<dbReference type="Pfam" id="PF24961">
    <property type="entry name" value="NfeD_membrane"/>
    <property type="match status" value="1"/>
</dbReference>
<feature type="domain" description="NfeD-like C-terminal" evidence="7">
    <location>
        <begin position="380"/>
        <end position="431"/>
    </location>
</feature>
<evidence type="ECO:0000259" key="9">
    <source>
        <dbReference type="Pfam" id="PF25145"/>
    </source>
</evidence>
<feature type="transmembrane region" description="Helical" evidence="5">
    <location>
        <begin position="316"/>
        <end position="335"/>
    </location>
</feature>
<gene>
    <name evidence="10" type="ORF">WG68_05840</name>
</gene>
<keyword evidence="2 5" id="KW-0812">Transmembrane</keyword>
<dbReference type="InterPro" id="IPR002810">
    <property type="entry name" value="NfeD-like_C"/>
</dbReference>
<dbReference type="GO" id="GO:0006508">
    <property type="term" value="P:proteolysis"/>
    <property type="evidence" value="ECO:0007669"/>
    <property type="project" value="UniProtKB-KW"/>
</dbReference>
<evidence type="ECO:0000256" key="2">
    <source>
        <dbReference type="ARBA" id="ARBA00022692"/>
    </source>
</evidence>